<accession>A0A6B0UM79</accession>
<reference evidence="2" key="1">
    <citation type="submission" date="2019-12" db="EMBL/GenBank/DDBJ databases">
        <title>An insight into the sialome of adult female Ixodes ricinus ticks feeding for 6 days.</title>
        <authorList>
            <person name="Perner J."/>
            <person name="Ribeiro J.M.C."/>
        </authorList>
    </citation>
    <scope>NUCLEOTIDE SEQUENCE</scope>
    <source>
        <strain evidence="2">Semi-engorged</strain>
        <tissue evidence="2">Salivary glands</tissue>
    </source>
</reference>
<keyword evidence="1" id="KW-0472">Membrane</keyword>
<organism evidence="2">
    <name type="scientific">Ixodes ricinus</name>
    <name type="common">Common tick</name>
    <name type="synonym">Acarus ricinus</name>
    <dbReference type="NCBI Taxonomy" id="34613"/>
    <lineage>
        <taxon>Eukaryota</taxon>
        <taxon>Metazoa</taxon>
        <taxon>Ecdysozoa</taxon>
        <taxon>Arthropoda</taxon>
        <taxon>Chelicerata</taxon>
        <taxon>Arachnida</taxon>
        <taxon>Acari</taxon>
        <taxon>Parasitiformes</taxon>
        <taxon>Ixodida</taxon>
        <taxon>Ixodoidea</taxon>
        <taxon>Ixodidae</taxon>
        <taxon>Ixodinae</taxon>
        <taxon>Ixodes</taxon>
    </lineage>
</organism>
<name>A0A6B0UM79_IXORI</name>
<sequence>MVTVYLIDRLFISSIPAATSFCRFLIILSISNGVVGVNIIDPIWFPASIQTSMLEALPVYALMLIKCLFISSPSSFPVTRLLSISISFRLHRACSLFVSLFTVSNTFLWSLCILISSF</sequence>
<evidence type="ECO:0000256" key="1">
    <source>
        <dbReference type="SAM" id="Phobius"/>
    </source>
</evidence>
<dbReference type="AlphaFoldDB" id="A0A6B0UM79"/>
<evidence type="ECO:0000313" key="2">
    <source>
        <dbReference type="EMBL" id="MXU90909.1"/>
    </source>
</evidence>
<feature type="transmembrane region" description="Helical" evidence="1">
    <location>
        <begin position="60"/>
        <end position="82"/>
    </location>
</feature>
<proteinExistence type="predicted"/>
<keyword evidence="1" id="KW-1133">Transmembrane helix</keyword>
<dbReference type="EMBL" id="GIFC01008826">
    <property type="protein sequence ID" value="MXU90909.1"/>
    <property type="molecule type" value="Transcribed_RNA"/>
</dbReference>
<protein>
    <submittedName>
        <fullName evidence="2">Uncharacterized protein</fullName>
    </submittedName>
</protein>
<feature type="transmembrane region" description="Helical" evidence="1">
    <location>
        <begin position="94"/>
        <end position="116"/>
    </location>
</feature>
<keyword evidence="1" id="KW-0812">Transmembrane</keyword>
<feature type="transmembrane region" description="Helical" evidence="1">
    <location>
        <begin position="21"/>
        <end position="40"/>
    </location>
</feature>